<comment type="similarity">
    <text evidence="6 7">Belongs to the ephrin family.</text>
</comment>
<comment type="caution">
    <text evidence="9">The sequence shown here is derived from an EMBL/GenBank/DDBJ whole genome shotgun (WGS) entry which is preliminary data.</text>
</comment>
<dbReference type="InterPro" id="IPR008972">
    <property type="entry name" value="Cupredoxin"/>
</dbReference>
<keyword evidence="3 7" id="KW-0472">Membrane</keyword>
<gene>
    <name evidence="9" type="ORF">BaRGS_00017292</name>
</gene>
<dbReference type="GO" id="GO:0016020">
    <property type="term" value="C:membrane"/>
    <property type="evidence" value="ECO:0007669"/>
    <property type="project" value="UniProtKB-SubCell"/>
</dbReference>
<sequence>MHLQADVLFHSSNNDHVIDVHIGDSVDFFCPHYTDNSVAWEYYVIYMVNKSNYEMCVINDTSKWIRILNCSRPNAPQYYTLYIYDFQPVPGNPDFIQRLEPSTVANLLGTRSDLLLGETEHRVDYCAHSTPTQPAPPSPPGLLNLFDPLPPDVFLLSSVDLSASQQPRVSIVFRYFHRPLADKAQSLYRRPQRVIVQVPGDKDEHVPGSDGFPGDNVIHVGVGDKNEGTITDSGAPCLTFTFTVIATTLTLIFTSVCRR</sequence>
<evidence type="ECO:0000313" key="10">
    <source>
        <dbReference type="Proteomes" id="UP001519460"/>
    </source>
</evidence>
<name>A0ABD0KX09_9CAEN</name>
<evidence type="ECO:0000259" key="8">
    <source>
        <dbReference type="PROSITE" id="PS51551"/>
    </source>
</evidence>
<dbReference type="Gene3D" id="2.60.40.420">
    <property type="entry name" value="Cupredoxins - blue copper proteins"/>
    <property type="match status" value="1"/>
</dbReference>
<dbReference type="PANTHER" id="PTHR11304">
    <property type="entry name" value="EPHRIN"/>
    <property type="match status" value="1"/>
</dbReference>
<dbReference type="InterPro" id="IPR001799">
    <property type="entry name" value="Ephrin_RBD"/>
</dbReference>
<dbReference type="SUPFAM" id="SSF49503">
    <property type="entry name" value="Cupredoxins"/>
    <property type="match status" value="1"/>
</dbReference>
<dbReference type="Proteomes" id="UP001519460">
    <property type="component" value="Unassembled WGS sequence"/>
</dbReference>
<dbReference type="InterPro" id="IPR031328">
    <property type="entry name" value="Ephrin"/>
</dbReference>
<evidence type="ECO:0000313" key="9">
    <source>
        <dbReference type="EMBL" id="KAK7491463.1"/>
    </source>
</evidence>
<dbReference type="AlphaFoldDB" id="A0ABD0KX09"/>
<organism evidence="9 10">
    <name type="scientific">Batillaria attramentaria</name>
    <dbReference type="NCBI Taxonomy" id="370345"/>
    <lineage>
        <taxon>Eukaryota</taxon>
        <taxon>Metazoa</taxon>
        <taxon>Spiralia</taxon>
        <taxon>Lophotrochozoa</taxon>
        <taxon>Mollusca</taxon>
        <taxon>Gastropoda</taxon>
        <taxon>Caenogastropoda</taxon>
        <taxon>Sorbeoconcha</taxon>
        <taxon>Cerithioidea</taxon>
        <taxon>Batillariidae</taxon>
        <taxon>Batillaria</taxon>
    </lineage>
</organism>
<dbReference type="EMBL" id="JACVVK020000114">
    <property type="protein sequence ID" value="KAK7491463.1"/>
    <property type="molecule type" value="Genomic_DNA"/>
</dbReference>
<proteinExistence type="inferred from homology"/>
<reference evidence="9 10" key="1">
    <citation type="journal article" date="2023" name="Sci. Data">
        <title>Genome assembly of the Korean intertidal mud-creeper Batillaria attramentaria.</title>
        <authorList>
            <person name="Patra A.K."/>
            <person name="Ho P.T."/>
            <person name="Jun S."/>
            <person name="Lee S.J."/>
            <person name="Kim Y."/>
            <person name="Won Y.J."/>
        </authorList>
    </citation>
    <scope>NUCLEOTIDE SEQUENCE [LARGE SCALE GENOMIC DNA]</scope>
    <source>
        <strain evidence="9">Wonlab-2016</strain>
    </source>
</reference>
<dbReference type="PANTHER" id="PTHR11304:SF29">
    <property type="entry name" value="EPHRIN"/>
    <property type="match status" value="1"/>
</dbReference>
<comment type="subcellular location">
    <subcellularLocation>
        <location evidence="1">Membrane</location>
    </subcellularLocation>
</comment>
<evidence type="ECO:0000256" key="1">
    <source>
        <dbReference type="ARBA" id="ARBA00004370"/>
    </source>
</evidence>
<keyword evidence="5" id="KW-0325">Glycoprotein</keyword>
<keyword evidence="4 6" id="KW-1015">Disulfide bond</keyword>
<protein>
    <recommendedName>
        <fullName evidence="8">Ephrin RBD domain-containing protein</fullName>
    </recommendedName>
</protein>
<dbReference type="PROSITE" id="PS51551">
    <property type="entry name" value="EPHRIN_RBD_2"/>
    <property type="match status" value="1"/>
</dbReference>
<dbReference type="PRINTS" id="PR01347">
    <property type="entry name" value="EPHRIN"/>
</dbReference>
<accession>A0ABD0KX09</accession>
<keyword evidence="2" id="KW-0732">Signal</keyword>
<feature type="domain" description="Ephrin RBD" evidence="8">
    <location>
        <begin position="1"/>
        <end position="129"/>
    </location>
</feature>
<evidence type="ECO:0000256" key="4">
    <source>
        <dbReference type="ARBA" id="ARBA00023157"/>
    </source>
</evidence>
<evidence type="ECO:0000256" key="3">
    <source>
        <dbReference type="ARBA" id="ARBA00023136"/>
    </source>
</evidence>
<evidence type="ECO:0000256" key="7">
    <source>
        <dbReference type="RuleBase" id="RU004375"/>
    </source>
</evidence>
<keyword evidence="10" id="KW-1185">Reference proteome</keyword>
<dbReference type="Pfam" id="PF00812">
    <property type="entry name" value="Ephrin"/>
    <property type="match status" value="1"/>
</dbReference>
<comment type="caution">
    <text evidence="6">Lacks conserved residue(s) required for the propagation of feature annotation.</text>
</comment>
<evidence type="ECO:0000256" key="2">
    <source>
        <dbReference type="ARBA" id="ARBA00022729"/>
    </source>
</evidence>
<evidence type="ECO:0000256" key="5">
    <source>
        <dbReference type="ARBA" id="ARBA00023180"/>
    </source>
</evidence>
<evidence type="ECO:0000256" key="6">
    <source>
        <dbReference type="PROSITE-ProRule" id="PRU00884"/>
    </source>
</evidence>
<feature type="disulfide bond" evidence="6">
    <location>
        <begin position="30"/>
        <end position="70"/>
    </location>
</feature>